<reference evidence="1" key="1">
    <citation type="submission" date="2014-11" db="EMBL/GenBank/DDBJ databases">
        <authorList>
            <person name="Amaro Gonzalez C."/>
        </authorList>
    </citation>
    <scope>NUCLEOTIDE SEQUENCE</scope>
</reference>
<protein>
    <submittedName>
        <fullName evidence="1">Uncharacterized protein</fullName>
    </submittedName>
</protein>
<dbReference type="AlphaFoldDB" id="A0A0E9P5T7"/>
<reference evidence="1" key="2">
    <citation type="journal article" date="2015" name="Fish Shellfish Immunol.">
        <title>Early steps in the European eel (Anguilla anguilla)-Vibrio vulnificus interaction in the gills: Role of the RtxA13 toxin.</title>
        <authorList>
            <person name="Callol A."/>
            <person name="Pajuelo D."/>
            <person name="Ebbesson L."/>
            <person name="Teles M."/>
            <person name="MacKenzie S."/>
            <person name="Amaro C."/>
        </authorList>
    </citation>
    <scope>NUCLEOTIDE SEQUENCE</scope>
</reference>
<evidence type="ECO:0000313" key="1">
    <source>
        <dbReference type="EMBL" id="JAG99686.1"/>
    </source>
</evidence>
<dbReference type="EMBL" id="GBXM01108890">
    <property type="protein sequence ID" value="JAG99686.1"/>
    <property type="molecule type" value="Transcribed_RNA"/>
</dbReference>
<organism evidence="1">
    <name type="scientific">Anguilla anguilla</name>
    <name type="common">European freshwater eel</name>
    <name type="synonym">Muraena anguilla</name>
    <dbReference type="NCBI Taxonomy" id="7936"/>
    <lineage>
        <taxon>Eukaryota</taxon>
        <taxon>Metazoa</taxon>
        <taxon>Chordata</taxon>
        <taxon>Craniata</taxon>
        <taxon>Vertebrata</taxon>
        <taxon>Euteleostomi</taxon>
        <taxon>Actinopterygii</taxon>
        <taxon>Neopterygii</taxon>
        <taxon>Teleostei</taxon>
        <taxon>Anguilliformes</taxon>
        <taxon>Anguillidae</taxon>
        <taxon>Anguilla</taxon>
    </lineage>
</organism>
<accession>A0A0E9P5T7</accession>
<sequence length="21" mass="2246">MAQLIALDLTCHVAANLFSTI</sequence>
<name>A0A0E9P5T7_ANGAN</name>
<proteinExistence type="predicted"/>